<gene>
    <name evidence="1" type="ORF">MNBD_ALPHA09-692</name>
</gene>
<protein>
    <recommendedName>
        <fullName evidence="2">TRAP transporter solute receptor, TAXI family</fullName>
    </recommendedName>
</protein>
<evidence type="ECO:0000313" key="1">
    <source>
        <dbReference type="EMBL" id="VAW11369.1"/>
    </source>
</evidence>
<reference evidence="1" key="1">
    <citation type="submission" date="2018-06" db="EMBL/GenBank/DDBJ databases">
        <authorList>
            <person name="Zhirakovskaya E."/>
        </authorList>
    </citation>
    <scope>NUCLEOTIDE SEQUENCE</scope>
</reference>
<dbReference type="PANTHER" id="PTHR42941">
    <property type="entry name" value="SLL1037 PROTEIN"/>
    <property type="match status" value="1"/>
</dbReference>
<name>A0A3B0TGS3_9ZZZZ</name>
<sequence>MLRFLLIVIFALSSFYSSPLVAQNAAATSPQLNETDRKWLVNKGTVGVVSGGIRGTYVQVAADLSAVLDDGNKLRIIPMIGKGSVQNITDILYLKGTDIGIVQSDVLTFIKDQGIHGGIERRIKYITKLYNEEFHLVANKAIRSIEELAGRQVNFGNEGSGTDMTAQTVFKALGIDVVAVYDDYALALEKVKSGETAAMVYVAGKPVSAFTPIGPDDNVHFLPVRYEGGLRKAYLPSSFTSDDYPGLVPLGQEIETIAVGAIMAVFNWQPGTFRYNKVKHFVNAMFSNFDKFQLAPRHKKWREVNLAAEVPGWRRFKPAADWLARNPLALAGAGRQNKTAFERFISQNGAANLSAAEMQSLFKAFLEWQKTAGRS</sequence>
<dbReference type="PANTHER" id="PTHR42941:SF1">
    <property type="entry name" value="SLL1037 PROTEIN"/>
    <property type="match status" value="1"/>
</dbReference>
<dbReference type="NCBIfam" id="TIGR02122">
    <property type="entry name" value="TRAP_TAXI"/>
    <property type="match status" value="1"/>
</dbReference>
<dbReference type="SUPFAM" id="SSF53850">
    <property type="entry name" value="Periplasmic binding protein-like II"/>
    <property type="match status" value="1"/>
</dbReference>
<dbReference type="EMBL" id="UOEM01000031">
    <property type="protein sequence ID" value="VAW11369.1"/>
    <property type="molecule type" value="Genomic_DNA"/>
</dbReference>
<accession>A0A3B0TGS3</accession>
<dbReference type="InterPro" id="IPR011852">
    <property type="entry name" value="TRAP_TAXI"/>
</dbReference>
<dbReference type="AlphaFoldDB" id="A0A3B0TGS3"/>
<organism evidence="1">
    <name type="scientific">hydrothermal vent metagenome</name>
    <dbReference type="NCBI Taxonomy" id="652676"/>
    <lineage>
        <taxon>unclassified sequences</taxon>
        <taxon>metagenomes</taxon>
        <taxon>ecological metagenomes</taxon>
    </lineage>
</organism>
<dbReference type="Pfam" id="PF16868">
    <property type="entry name" value="NMT1_3"/>
    <property type="match status" value="1"/>
</dbReference>
<dbReference type="Gene3D" id="3.40.190.10">
    <property type="entry name" value="Periplasmic binding protein-like II"/>
    <property type="match status" value="2"/>
</dbReference>
<proteinExistence type="predicted"/>
<evidence type="ECO:0008006" key="2">
    <source>
        <dbReference type="Google" id="ProtNLM"/>
    </source>
</evidence>